<evidence type="ECO:0000313" key="3">
    <source>
        <dbReference type="Proteomes" id="UP000241690"/>
    </source>
</evidence>
<protein>
    <recommendedName>
        <fullName evidence="4">Enoyl-CoA hydratase</fullName>
    </recommendedName>
</protein>
<dbReference type="GO" id="GO:0006635">
    <property type="term" value="P:fatty acid beta-oxidation"/>
    <property type="evidence" value="ECO:0007669"/>
    <property type="project" value="TreeGrafter"/>
</dbReference>
<dbReference type="EMBL" id="KZ679730">
    <property type="protein sequence ID" value="PTB47397.1"/>
    <property type="molecule type" value="Genomic_DNA"/>
</dbReference>
<dbReference type="Pfam" id="PF00378">
    <property type="entry name" value="ECH_1"/>
    <property type="match status" value="1"/>
</dbReference>
<evidence type="ECO:0000256" key="1">
    <source>
        <dbReference type="SAM" id="SignalP"/>
    </source>
</evidence>
<dbReference type="GO" id="GO:0003824">
    <property type="term" value="F:catalytic activity"/>
    <property type="evidence" value="ECO:0007669"/>
    <property type="project" value="UniProtKB-ARBA"/>
</dbReference>
<dbReference type="STRING" id="983964.A0A2T3ZRG0"/>
<name>A0A2T3ZRG0_TRIHA</name>
<dbReference type="InterPro" id="IPR029045">
    <property type="entry name" value="ClpP/crotonase-like_dom_sf"/>
</dbReference>
<dbReference type="PANTHER" id="PTHR11941">
    <property type="entry name" value="ENOYL-COA HYDRATASE-RELATED"/>
    <property type="match status" value="1"/>
</dbReference>
<proteinExistence type="predicted"/>
<sequence length="288" mass="30938">MKGISFFSVVSAVTALATTELHNQGFTTLQTSQSGSILTVTIDNTASNVNLISLNVLDDLDRLVTALQNDSATKVVLFRSKNRDFFAAHLDVTPLVQLPGSNLLLNISRLPQASIAIVDGPARGISNEFLMACDMRFASAKAILGNFEVSLGLTLGAGGVSFMPLLLGRGRTMEYLLSGKDFNAQDAEKYGLVNKAFTSSEELYKYVNQLANRIALFPAGALASIKAAVNLVAGPTADQVRFDSSEFIRLTATVEAQGLLQRFLALTKNQTSVGVELRLGEELPKLYN</sequence>
<dbReference type="GeneID" id="36619982"/>
<dbReference type="Gene3D" id="3.90.226.10">
    <property type="entry name" value="2-enoyl-CoA Hydratase, Chain A, domain 1"/>
    <property type="match status" value="1"/>
</dbReference>
<organism evidence="2 3">
    <name type="scientific">Trichoderma harzianum CBS 226.95</name>
    <dbReference type="NCBI Taxonomy" id="983964"/>
    <lineage>
        <taxon>Eukaryota</taxon>
        <taxon>Fungi</taxon>
        <taxon>Dikarya</taxon>
        <taxon>Ascomycota</taxon>
        <taxon>Pezizomycotina</taxon>
        <taxon>Sordariomycetes</taxon>
        <taxon>Hypocreomycetidae</taxon>
        <taxon>Hypocreales</taxon>
        <taxon>Hypocreaceae</taxon>
        <taxon>Trichoderma</taxon>
    </lineage>
</organism>
<keyword evidence="1" id="KW-0732">Signal</keyword>
<evidence type="ECO:0000313" key="2">
    <source>
        <dbReference type="EMBL" id="PTB47397.1"/>
    </source>
</evidence>
<gene>
    <name evidence="2" type="ORF">M431DRAFT_102333</name>
</gene>
<feature type="signal peptide" evidence="1">
    <location>
        <begin position="1"/>
        <end position="15"/>
    </location>
</feature>
<dbReference type="RefSeq" id="XP_024767074.1">
    <property type="nucleotide sequence ID" value="XM_024911423.1"/>
</dbReference>
<dbReference type="CDD" id="cd06558">
    <property type="entry name" value="crotonase-like"/>
    <property type="match status" value="1"/>
</dbReference>
<accession>A0A2T3ZRG0</accession>
<reference evidence="2 3" key="1">
    <citation type="submission" date="2016-07" db="EMBL/GenBank/DDBJ databases">
        <title>Multiple horizontal gene transfer events from other fungi enriched the ability of initially mycotrophic Trichoderma (Ascomycota) to feed on dead plant biomass.</title>
        <authorList>
            <consortium name="DOE Joint Genome Institute"/>
            <person name="Aerts A."/>
            <person name="Atanasova L."/>
            <person name="Chenthamara K."/>
            <person name="Zhang J."/>
            <person name="Grujic M."/>
            <person name="Henrissat B."/>
            <person name="Kuo A."/>
            <person name="Salamov A."/>
            <person name="Lipzen A."/>
            <person name="Labutti K."/>
            <person name="Barry K."/>
            <person name="Miao Y."/>
            <person name="Rahimi M.J."/>
            <person name="Shen Q."/>
            <person name="Grigoriev I.V."/>
            <person name="Kubicek C.P."/>
            <person name="Druzhinina I.S."/>
        </authorList>
    </citation>
    <scope>NUCLEOTIDE SEQUENCE [LARGE SCALE GENOMIC DNA]</scope>
    <source>
        <strain evidence="2 3">CBS 226.95</strain>
    </source>
</reference>
<evidence type="ECO:0008006" key="4">
    <source>
        <dbReference type="Google" id="ProtNLM"/>
    </source>
</evidence>
<dbReference type="InterPro" id="IPR001753">
    <property type="entry name" value="Enoyl-CoA_hydra/iso"/>
</dbReference>
<feature type="chain" id="PRO_5015606521" description="Enoyl-CoA hydratase" evidence="1">
    <location>
        <begin position="16"/>
        <end position="288"/>
    </location>
</feature>
<dbReference type="SUPFAM" id="SSF52096">
    <property type="entry name" value="ClpP/crotonase"/>
    <property type="match status" value="1"/>
</dbReference>
<dbReference type="Proteomes" id="UP000241690">
    <property type="component" value="Unassembled WGS sequence"/>
</dbReference>
<dbReference type="AlphaFoldDB" id="A0A2T3ZRG0"/>
<dbReference type="PANTHER" id="PTHR11941:SF54">
    <property type="entry name" value="ENOYL-COA HYDRATASE, MITOCHONDRIAL"/>
    <property type="match status" value="1"/>
</dbReference>
<keyword evidence="3" id="KW-1185">Reference proteome</keyword>